<sequence length="434" mass="50825">MLVKYKNQGIHILIKTIVISEFSAIKKASDYDLPIDSFAEIFVSDTAFLRIKDLVFTYANDLLFTYSVQRGKEQIKVKNYVGLIPVSDTIQIEILPKSTADSPKEARRILLKMLQKIPAYQSLSKAHLAISNLPLLEIYVKAFLDELEKLLSTGLGRNYEHIEANETFIKGKVLIAENIHRNLLKQHSIFIAYDDFMHDIPQNRILKTCLHRLKNYSFTNFTKQRIWQNLSVFDEISLSANLQQDFTKSNTVSPHFERYENLLQWAWVFLNEHSFLPFSGNYSQISLLFPMEVLFENYVGKLFQKYAGSDFSIRLQDRRKHLVLKHKENARFRMIPDIVAENNAGEIWIFDAKWKVIDASKPRQNYGIEQADLYQMYAYGKKYQAKKLFLIYPANENFRNPLEVFDYDEDLVLHVMPFNLMNEGEEEVRKIMCP</sequence>
<dbReference type="PANTHER" id="PTHR38733:SF1">
    <property type="entry name" value="TYPE IV METHYL-DIRECTED RESTRICTION ENZYME ECOKMCRBC"/>
    <property type="match status" value="1"/>
</dbReference>
<dbReference type="PANTHER" id="PTHR38733">
    <property type="entry name" value="PROTEIN MCRC"/>
    <property type="match status" value="1"/>
</dbReference>
<dbReference type="AlphaFoldDB" id="A0A4Q5M272"/>
<proteinExistence type="predicted"/>
<accession>A0A4Q5M272</accession>
<keyword evidence="2" id="KW-1185">Reference proteome</keyword>
<dbReference type="OrthoDB" id="307209at2"/>
<reference evidence="1 2" key="1">
    <citation type="submission" date="2019-02" db="EMBL/GenBank/DDBJ databases">
        <title>Bacterial novel species Emticicia sp. 17J42-9 isolated from soil.</title>
        <authorList>
            <person name="Jung H.-Y."/>
        </authorList>
    </citation>
    <scope>NUCLEOTIDE SEQUENCE [LARGE SCALE GENOMIC DNA]</scope>
    <source>
        <strain evidence="1 2">17J42-9</strain>
    </source>
</reference>
<organism evidence="1 2">
    <name type="scientific">Emticicia agri</name>
    <dbReference type="NCBI Taxonomy" id="2492393"/>
    <lineage>
        <taxon>Bacteria</taxon>
        <taxon>Pseudomonadati</taxon>
        <taxon>Bacteroidota</taxon>
        <taxon>Cytophagia</taxon>
        <taxon>Cytophagales</taxon>
        <taxon>Leadbetterellaceae</taxon>
        <taxon>Emticicia</taxon>
    </lineage>
</organism>
<dbReference type="Pfam" id="PF10117">
    <property type="entry name" value="McrBC"/>
    <property type="match status" value="1"/>
</dbReference>
<protein>
    <recommendedName>
        <fullName evidence="3">Restriction endonuclease</fullName>
    </recommendedName>
</protein>
<name>A0A4Q5M272_9BACT</name>
<dbReference type="Proteomes" id="UP000293162">
    <property type="component" value="Unassembled WGS sequence"/>
</dbReference>
<gene>
    <name evidence="1" type="ORF">EWM59_07610</name>
</gene>
<evidence type="ECO:0000313" key="2">
    <source>
        <dbReference type="Proteomes" id="UP000293162"/>
    </source>
</evidence>
<dbReference type="InterPro" id="IPR019292">
    <property type="entry name" value="McrC"/>
</dbReference>
<comment type="caution">
    <text evidence="1">The sequence shown here is derived from an EMBL/GenBank/DDBJ whole genome shotgun (WGS) entry which is preliminary data.</text>
</comment>
<evidence type="ECO:0000313" key="1">
    <source>
        <dbReference type="EMBL" id="RYU96371.1"/>
    </source>
</evidence>
<dbReference type="EMBL" id="SEWF01000008">
    <property type="protein sequence ID" value="RYU96371.1"/>
    <property type="molecule type" value="Genomic_DNA"/>
</dbReference>
<evidence type="ECO:0008006" key="3">
    <source>
        <dbReference type="Google" id="ProtNLM"/>
    </source>
</evidence>